<feature type="repeat" description="TPR" evidence="3">
    <location>
        <begin position="436"/>
        <end position="469"/>
    </location>
</feature>
<evidence type="ECO:0000256" key="2">
    <source>
        <dbReference type="ARBA" id="ARBA00022803"/>
    </source>
</evidence>
<comment type="caution">
    <text evidence="5">The sequence shown here is derived from an EMBL/GenBank/DDBJ whole genome shotgun (WGS) entry which is preliminary data.</text>
</comment>
<dbReference type="Pfam" id="PF13432">
    <property type="entry name" value="TPR_16"/>
    <property type="match status" value="1"/>
</dbReference>
<feature type="repeat" description="TPR" evidence="3">
    <location>
        <begin position="504"/>
        <end position="537"/>
    </location>
</feature>
<keyword evidence="1" id="KW-0677">Repeat</keyword>
<evidence type="ECO:0000256" key="4">
    <source>
        <dbReference type="SAM" id="Phobius"/>
    </source>
</evidence>
<feature type="transmembrane region" description="Helical" evidence="4">
    <location>
        <begin position="170"/>
        <end position="186"/>
    </location>
</feature>
<dbReference type="EMBL" id="JABXWD010000047">
    <property type="protein sequence ID" value="MBV6340788.1"/>
    <property type="molecule type" value="Genomic_DNA"/>
</dbReference>
<feature type="transmembrane region" description="Helical" evidence="4">
    <location>
        <begin position="84"/>
        <end position="105"/>
    </location>
</feature>
<keyword evidence="2 3" id="KW-0802">TPR repeat</keyword>
<feature type="transmembrane region" description="Helical" evidence="4">
    <location>
        <begin position="216"/>
        <end position="235"/>
    </location>
</feature>
<proteinExistence type="predicted"/>
<feature type="transmembrane region" description="Helical" evidence="4">
    <location>
        <begin position="140"/>
        <end position="161"/>
    </location>
</feature>
<evidence type="ECO:0000256" key="1">
    <source>
        <dbReference type="ARBA" id="ARBA00022737"/>
    </source>
</evidence>
<reference evidence="5 6" key="1">
    <citation type="journal article" date="2020" name="J Geophys Res Biogeosci">
        <title>Magnetotaxis as an Adaptation to Enable Bacterial Shuttling of Microbial Sulfur and Sulfur Cycling Across Aquatic Oxic#Anoxic Interfaces.</title>
        <authorList>
            <person name="Li J."/>
            <person name="Liu P."/>
            <person name="Wang J."/>
            <person name="Roberts A.P."/>
            <person name="Pan Y."/>
        </authorList>
    </citation>
    <scope>NUCLEOTIDE SEQUENCE [LARGE SCALE GENOMIC DNA]</scope>
    <source>
        <strain evidence="5 6">MYR-1_YQ</strain>
    </source>
</reference>
<feature type="repeat" description="TPR" evidence="3">
    <location>
        <begin position="470"/>
        <end position="503"/>
    </location>
</feature>
<dbReference type="PANTHER" id="PTHR44227:SF3">
    <property type="entry name" value="PROTEIN O-MANNOSYL-TRANSFERASE TMTC4"/>
    <property type="match status" value="1"/>
</dbReference>
<protein>
    <submittedName>
        <fullName evidence="5">Tetratricopeptide repeat protein</fullName>
    </submittedName>
</protein>
<dbReference type="PROSITE" id="PS50293">
    <property type="entry name" value="TPR_REGION"/>
    <property type="match status" value="5"/>
</dbReference>
<feature type="repeat" description="TPR" evidence="3">
    <location>
        <begin position="538"/>
        <end position="571"/>
    </location>
</feature>
<evidence type="ECO:0000256" key="3">
    <source>
        <dbReference type="PROSITE-ProRule" id="PRU00339"/>
    </source>
</evidence>
<sequence>MLIVPVAALAYSNTLEGQFVFDDTPNIVENPLIKSLHYFTDPHAVESSGVDRETKTFFMSRRFGYLTLAVNYKLGGLDVTGYHLFNITVHITNALLVYWLILLTLPPPCHATTDPRRSSIALLCALVFVSHPVQTQAVTYVIQRFASLATLFYLLALALYIRSRLTQSDLTRYATYILSVLSALAAMKTKEIAFTLPVVITLYEFFFLKGSMRTRLACLAPFALTLLVIPMSHVGGFDSTSDLTRIDAAMKVAGSTAISRWQYLITQSRVLVTYTRLLLLPVNQNIDYDYPVYETFFAPEVCVSAVFVLSLFALGIYLYRRWATDKTHNGRRVRLVSFGIIWFFVTLSVESSIIPIRDVIFEHRLYLPSVGFIAAFTTVSVIATERFIGKTKSTATILLTCAIVISLSVATYKRNYIWQDAIRLWEDTTRKSPGKVRPHNSLGSLYMRAGRFDDAIRQYQSALAIDPNYAETLFNLGSVYAAAGRQEEAIAAYQTAIGLSPGYADAYNNLGVVYDQQGRPDEAIAQYVIALRLAPNSAQVHNNIGKVYDAQGRYEEAISEFKVALQFKPDYPMALNNLGNVYFKQGRFNEAASRYTAALDIDPGFSLARQNLQLLRQGKE</sequence>
<accession>A0ABS6RYB0</accession>
<evidence type="ECO:0000313" key="6">
    <source>
        <dbReference type="Proteomes" id="UP001196980"/>
    </source>
</evidence>
<gene>
    <name evidence="5" type="ORF">HWQ67_04245</name>
</gene>
<name>A0ABS6RYB0_9BACT</name>
<evidence type="ECO:0000313" key="5">
    <source>
        <dbReference type="EMBL" id="MBV6340788.1"/>
    </source>
</evidence>
<dbReference type="Proteomes" id="UP001196980">
    <property type="component" value="Unassembled WGS sequence"/>
</dbReference>
<keyword evidence="4" id="KW-0472">Membrane</keyword>
<keyword evidence="6" id="KW-1185">Reference proteome</keyword>
<feature type="transmembrane region" description="Helical" evidence="4">
    <location>
        <begin position="192"/>
        <end position="209"/>
    </location>
</feature>
<feature type="transmembrane region" description="Helical" evidence="4">
    <location>
        <begin position="296"/>
        <end position="319"/>
    </location>
</feature>
<dbReference type="Pfam" id="PF13176">
    <property type="entry name" value="TPR_7"/>
    <property type="match status" value="1"/>
</dbReference>
<dbReference type="InterPro" id="IPR052346">
    <property type="entry name" value="O-mannosyl-transferase_TMTC"/>
</dbReference>
<dbReference type="PANTHER" id="PTHR44227">
    <property type="match status" value="1"/>
</dbReference>
<dbReference type="SMART" id="SM00028">
    <property type="entry name" value="TPR"/>
    <property type="match status" value="5"/>
</dbReference>
<feature type="transmembrane region" description="Helical" evidence="4">
    <location>
        <begin position="335"/>
        <end position="354"/>
    </location>
</feature>
<feature type="transmembrane region" description="Helical" evidence="4">
    <location>
        <begin position="395"/>
        <end position="412"/>
    </location>
</feature>
<keyword evidence="4" id="KW-1133">Transmembrane helix</keyword>
<feature type="repeat" description="TPR" evidence="3">
    <location>
        <begin position="572"/>
        <end position="605"/>
    </location>
</feature>
<dbReference type="PROSITE" id="PS50005">
    <property type="entry name" value="TPR"/>
    <property type="match status" value="5"/>
</dbReference>
<dbReference type="Pfam" id="PF13414">
    <property type="entry name" value="TPR_11"/>
    <property type="match status" value="1"/>
</dbReference>
<keyword evidence="4" id="KW-0812">Transmembrane</keyword>
<organism evidence="5 6">
    <name type="scientific">Candidatus Magnetobacterium casense</name>
    <dbReference type="NCBI Taxonomy" id="1455061"/>
    <lineage>
        <taxon>Bacteria</taxon>
        <taxon>Pseudomonadati</taxon>
        <taxon>Nitrospirota</taxon>
        <taxon>Thermodesulfovibrionia</taxon>
        <taxon>Thermodesulfovibrionales</taxon>
        <taxon>Candidatus Magnetobacteriaceae</taxon>
        <taxon>Candidatus Magnetobacterium</taxon>
    </lineage>
</organism>
<dbReference type="InterPro" id="IPR019734">
    <property type="entry name" value="TPR_rpt"/>
</dbReference>
<feature type="transmembrane region" description="Helical" evidence="4">
    <location>
        <begin position="366"/>
        <end position="383"/>
    </location>
</feature>